<gene>
    <name evidence="1" type="ORF">NQT62_14465</name>
</gene>
<organism evidence="1 2">
    <name type="scientific">Limnobacter humi</name>
    <dbReference type="NCBI Taxonomy" id="1778671"/>
    <lineage>
        <taxon>Bacteria</taxon>
        <taxon>Pseudomonadati</taxon>
        <taxon>Pseudomonadota</taxon>
        <taxon>Betaproteobacteria</taxon>
        <taxon>Burkholderiales</taxon>
        <taxon>Burkholderiaceae</taxon>
        <taxon>Limnobacter</taxon>
    </lineage>
</organism>
<dbReference type="RefSeq" id="WP_256765449.1">
    <property type="nucleotide sequence ID" value="NZ_JANIGO010000006.1"/>
</dbReference>
<protein>
    <submittedName>
        <fullName evidence="1">DUF3108 domain-containing protein</fullName>
    </submittedName>
</protein>
<evidence type="ECO:0000313" key="2">
    <source>
        <dbReference type="Proteomes" id="UP001204142"/>
    </source>
</evidence>
<name>A0ABT1WJF5_9BURK</name>
<proteinExistence type="predicted"/>
<dbReference type="Pfam" id="PF11306">
    <property type="entry name" value="DUF3108"/>
    <property type="match status" value="1"/>
</dbReference>
<sequence length="245" mass="26682">MAWSLALLAGHAHAALECGAPGKALADADLQYSLTHSQVPGQLAVSLHTLRVAGNHYTLESVSQAKGLMALMFSGQLTQKSEGLVDTKLGFVPLYYAEKRGKKPLVESVVNEAQQEVQFKKNNTAAPLEKGLQDRLSMIHQIAAQLRCGAPAKAGDELKFRVIGTGRIGTEWFVLKGTEDVVLNLGEREQTVVALKFESKPDEPGDDIVRVWYGKQLGWQPVRIQIQDADGKSLTQTLTGLNRKP</sequence>
<dbReference type="Proteomes" id="UP001204142">
    <property type="component" value="Unassembled WGS sequence"/>
</dbReference>
<reference evidence="1 2" key="1">
    <citation type="submission" date="2022-07" db="EMBL/GenBank/DDBJ databases">
        <authorList>
            <person name="Xamxidin M."/>
            <person name="Wu M."/>
        </authorList>
    </citation>
    <scope>NUCLEOTIDE SEQUENCE [LARGE SCALE GENOMIC DNA]</scope>
    <source>
        <strain evidence="1 2">NBRC 111650</strain>
    </source>
</reference>
<dbReference type="InterPro" id="IPR021457">
    <property type="entry name" value="DUF3108"/>
</dbReference>
<evidence type="ECO:0000313" key="1">
    <source>
        <dbReference type="EMBL" id="MCQ8897642.1"/>
    </source>
</evidence>
<dbReference type="EMBL" id="JANIGO010000006">
    <property type="protein sequence ID" value="MCQ8897642.1"/>
    <property type="molecule type" value="Genomic_DNA"/>
</dbReference>
<accession>A0ABT1WJF5</accession>
<comment type="caution">
    <text evidence="1">The sequence shown here is derived from an EMBL/GenBank/DDBJ whole genome shotgun (WGS) entry which is preliminary data.</text>
</comment>
<keyword evidence="2" id="KW-1185">Reference proteome</keyword>